<dbReference type="HOGENOM" id="CLU_047855_0_0_1"/>
<gene>
    <name evidence="2" type="ORF">J056_002650</name>
</gene>
<evidence type="ECO:0000313" key="3">
    <source>
        <dbReference type="Proteomes" id="UP000014064"/>
    </source>
</evidence>
<feature type="compositionally biased region" description="Basic and acidic residues" evidence="1">
    <location>
        <begin position="133"/>
        <end position="158"/>
    </location>
</feature>
<dbReference type="Gene3D" id="1.10.238.10">
    <property type="entry name" value="EF-hand"/>
    <property type="match status" value="1"/>
</dbReference>
<reference evidence="3" key="1">
    <citation type="journal article" date="2013" name="BMC Genomics">
        <title>Genome and transcriptome sequencing of the halophilic fungus Wallemia ichthyophaga: haloadaptations present and absent.</title>
        <authorList>
            <person name="Zajc J."/>
            <person name="Liu Y."/>
            <person name="Dai W."/>
            <person name="Yang Z."/>
            <person name="Hu J."/>
            <person name="Gostincar C."/>
            <person name="Gunde-Cimerman N."/>
        </authorList>
    </citation>
    <scope>NUCLEOTIDE SEQUENCE [LARGE SCALE GENOMIC DNA]</scope>
    <source>
        <strain evidence="3">EXF-994 / CBS 113033</strain>
    </source>
</reference>
<evidence type="ECO:0000313" key="2">
    <source>
        <dbReference type="EMBL" id="EOQ98988.1"/>
    </source>
</evidence>
<name>R9A9T4_WALI9</name>
<dbReference type="RefSeq" id="XP_009270190.1">
    <property type="nucleotide sequence ID" value="XM_009271915.1"/>
</dbReference>
<dbReference type="OMA" id="CAILLEH"/>
<feature type="compositionally biased region" description="Acidic residues" evidence="1">
    <location>
        <begin position="15"/>
        <end position="24"/>
    </location>
</feature>
<dbReference type="GeneID" id="20375602"/>
<dbReference type="KEGG" id="wic:J056_002650"/>
<dbReference type="OrthoDB" id="2530165at2759"/>
<feature type="region of interest" description="Disordered" evidence="1">
    <location>
        <begin position="1"/>
        <end position="29"/>
    </location>
</feature>
<evidence type="ECO:0008006" key="4">
    <source>
        <dbReference type="Google" id="ProtNLM"/>
    </source>
</evidence>
<dbReference type="SUPFAM" id="SSF47473">
    <property type="entry name" value="EF-hand"/>
    <property type="match status" value="1"/>
</dbReference>
<dbReference type="Proteomes" id="UP000014064">
    <property type="component" value="Unassembled WGS sequence"/>
</dbReference>
<keyword evidence="3" id="KW-1185">Reference proteome</keyword>
<protein>
    <recommendedName>
        <fullName evidence="4">EF-hand domain-containing protein</fullName>
    </recommendedName>
</protein>
<proteinExistence type="predicted"/>
<accession>R9A9T4</accession>
<dbReference type="eggNOG" id="ENOG502SUZA">
    <property type="taxonomic scope" value="Eukaryota"/>
</dbReference>
<sequence>MDITPSDNPGGFIVESDDEPDEPDTTSLLPFSRIRPILRSLNLDDNDEQVLDIFKQAALGWGSGDADDNDIGTIPWQDFASVAAVLVAQRDADRDLQGDEMDDDDDDVDAYKLQPGDDDLSDPSDPGDPSDAESDRVSDLVEHDKPSKKSERKVSQKQHDSSLDTFRLFFPDPHFVTQDSTLSLSDLKRVIRSLKEKISDEQATKMMSMVSTSNNTSVSYQDFTQMLLYTNLI</sequence>
<feature type="region of interest" description="Disordered" evidence="1">
    <location>
        <begin position="95"/>
        <end position="158"/>
    </location>
</feature>
<dbReference type="InterPro" id="IPR011992">
    <property type="entry name" value="EF-hand-dom_pair"/>
</dbReference>
<evidence type="ECO:0000256" key="1">
    <source>
        <dbReference type="SAM" id="MobiDB-lite"/>
    </source>
</evidence>
<organism evidence="2 3">
    <name type="scientific">Wallemia ichthyophaga (strain EXF-994 / CBS 113033)</name>
    <dbReference type="NCBI Taxonomy" id="1299270"/>
    <lineage>
        <taxon>Eukaryota</taxon>
        <taxon>Fungi</taxon>
        <taxon>Dikarya</taxon>
        <taxon>Basidiomycota</taxon>
        <taxon>Wallemiomycotina</taxon>
        <taxon>Wallemiomycetes</taxon>
        <taxon>Wallemiales</taxon>
        <taxon>Wallemiaceae</taxon>
        <taxon>Wallemia</taxon>
    </lineage>
</organism>
<dbReference type="AlphaFoldDB" id="R9A9T4"/>
<dbReference type="EMBL" id="KE007246">
    <property type="protein sequence ID" value="EOQ98988.1"/>
    <property type="molecule type" value="Genomic_DNA"/>
</dbReference>
<feature type="compositionally biased region" description="Acidic residues" evidence="1">
    <location>
        <begin position="98"/>
        <end position="108"/>
    </location>
</feature>